<reference evidence="1 2" key="1">
    <citation type="submission" date="2020-12" db="EMBL/GenBank/DDBJ databases">
        <title>FDA dAtabase for Regulatory Grade micrObial Sequences (FDA-ARGOS): Supporting development and validation of Infectious Disease Dx tests.</title>
        <authorList>
            <person name="Sproer C."/>
            <person name="Gronow S."/>
            <person name="Severitt S."/>
            <person name="Schroder I."/>
            <person name="Tallon L."/>
            <person name="Sadzewicz L."/>
            <person name="Zhao X."/>
            <person name="Boylan J."/>
            <person name="Ott S."/>
            <person name="Bowen H."/>
            <person name="Vavikolanu K."/>
            <person name="Mehta A."/>
            <person name="Aluvathingal J."/>
            <person name="Nadendla S."/>
            <person name="Lowell S."/>
            <person name="Myers T."/>
            <person name="Yan Y."/>
            <person name="Sichtig H."/>
        </authorList>
    </citation>
    <scope>NUCLEOTIDE SEQUENCE [LARGE SCALE GENOMIC DNA]</scope>
    <source>
        <strain evidence="1 2">FDAARGOS_999</strain>
    </source>
</reference>
<sequence length="111" mass="12924">MENLFKINDKRFDSGNIKTLINQNWQNIGNIETSDKFINLVIFNLNGDKAKNYTFHIDNLKFNEGFYFLVNSTQGFGYSGGYIRIVNGTIQIRCTSDSNHSFYLRSMQIYN</sequence>
<name>A0A7T4FM49_9FUSO</name>
<accession>A0A7T4FM49</accession>
<evidence type="ECO:0000313" key="2">
    <source>
        <dbReference type="Proteomes" id="UP000595577"/>
    </source>
</evidence>
<dbReference type="RefSeq" id="WP_198480013.1">
    <property type="nucleotide sequence ID" value="NZ_CP066022.1"/>
</dbReference>
<evidence type="ECO:0000313" key="1">
    <source>
        <dbReference type="EMBL" id="QQB73017.1"/>
    </source>
</evidence>
<gene>
    <name evidence="1" type="ORF">I6H56_06745</name>
</gene>
<organism evidence="1 2">
    <name type="scientific">Fusobacterium canifelinum</name>
    <dbReference type="NCBI Taxonomy" id="285729"/>
    <lineage>
        <taxon>Bacteria</taxon>
        <taxon>Fusobacteriati</taxon>
        <taxon>Fusobacteriota</taxon>
        <taxon>Fusobacteriia</taxon>
        <taxon>Fusobacteriales</taxon>
        <taxon>Fusobacteriaceae</taxon>
        <taxon>Fusobacterium</taxon>
    </lineage>
</organism>
<dbReference type="EMBL" id="CP066022">
    <property type="protein sequence ID" value="QQB73017.1"/>
    <property type="molecule type" value="Genomic_DNA"/>
</dbReference>
<protein>
    <submittedName>
        <fullName evidence="1">Uncharacterized protein</fullName>
    </submittedName>
</protein>
<dbReference type="AlphaFoldDB" id="A0A7T4FM49"/>
<dbReference type="Proteomes" id="UP000595577">
    <property type="component" value="Chromosome"/>
</dbReference>
<proteinExistence type="predicted"/>